<evidence type="ECO:0000256" key="1">
    <source>
        <dbReference type="SAM" id="Phobius"/>
    </source>
</evidence>
<gene>
    <name evidence="2" type="ORF">S01H4_38375</name>
</gene>
<accession>X1DJK2</accession>
<dbReference type="AlphaFoldDB" id="X1DJK2"/>
<keyword evidence="1" id="KW-0812">Transmembrane</keyword>
<proteinExistence type="predicted"/>
<name>X1DJK2_9ZZZZ</name>
<feature type="transmembrane region" description="Helical" evidence="1">
    <location>
        <begin position="44"/>
        <end position="63"/>
    </location>
</feature>
<feature type="transmembrane region" description="Helical" evidence="1">
    <location>
        <begin position="104"/>
        <end position="121"/>
    </location>
</feature>
<keyword evidence="1" id="KW-0472">Membrane</keyword>
<dbReference type="EMBL" id="BART01020692">
    <property type="protein sequence ID" value="GAH05199.1"/>
    <property type="molecule type" value="Genomic_DNA"/>
</dbReference>
<dbReference type="PANTHER" id="PTHR43849:SF2">
    <property type="entry name" value="BLL3936 PROTEIN"/>
    <property type="match status" value="1"/>
</dbReference>
<reference evidence="2" key="1">
    <citation type="journal article" date="2014" name="Front. Microbiol.">
        <title>High frequency of phylogenetically diverse reductive dehalogenase-homologous genes in deep subseafloor sedimentary metagenomes.</title>
        <authorList>
            <person name="Kawai M."/>
            <person name="Futagami T."/>
            <person name="Toyoda A."/>
            <person name="Takaki Y."/>
            <person name="Nishi S."/>
            <person name="Hori S."/>
            <person name="Arai W."/>
            <person name="Tsubouchi T."/>
            <person name="Morono Y."/>
            <person name="Uchiyama I."/>
            <person name="Ito T."/>
            <person name="Fujiyama A."/>
            <person name="Inagaki F."/>
            <person name="Takami H."/>
        </authorList>
    </citation>
    <scope>NUCLEOTIDE SEQUENCE</scope>
    <source>
        <strain evidence="2">Expedition CK06-06</strain>
    </source>
</reference>
<comment type="caution">
    <text evidence="2">The sequence shown here is derived from an EMBL/GenBank/DDBJ whole genome shotgun (WGS) entry which is preliminary data.</text>
</comment>
<feature type="transmembrane region" description="Helical" evidence="1">
    <location>
        <begin position="69"/>
        <end position="92"/>
    </location>
</feature>
<evidence type="ECO:0000313" key="2">
    <source>
        <dbReference type="EMBL" id="GAH05199.1"/>
    </source>
</evidence>
<keyword evidence="1" id="KW-1133">Transmembrane helix</keyword>
<evidence type="ECO:0008006" key="3">
    <source>
        <dbReference type="Google" id="ProtNLM"/>
    </source>
</evidence>
<feature type="non-terminal residue" evidence="2">
    <location>
        <position position="141"/>
    </location>
</feature>
<protein>
    <recommendedName>
        <fullName evidence="3">TRAP C4-dicarboxylate transport system permease DctM subunit domain-containing protein</fullName>
    </recommendedName>
</protein>
<sequence length="141" mass="16669">MISKEKEDLKTDKVENYEIEAKVDEKVLKEIEEIETKNKRDLTGLWSIPIIVASIGLFLFHMYTGWFGAYFSLIQRSIHFMFILTLTFSLFARSKKTPRDKIQFYDLIFIGISMILCYYILTNYKELVWRAGAANRMDVFL</sequence>
<dbReference type="PANTHER" id="PTHR43849">
    <property type="entry name" value="BLL3936 PROTEIN"/>
    <property type="match status" value="1"/>
</dbReference>
<organism evidence="2">
    <name type="scientific">marine sediment metagenome</name>
    <dbReference type="NCBI Taxonomy" id="412755"/>
    <lineage>
        <taxon>unclassified sequences</taxon>
        <taxon>metagenomes</taxon>
        <taxon>ecological metagenomes</taxon>
    </lineage>
</organism>